<dbReference type="AlphaFoldDB" id="A0A7U2HZC5"/>
<dbReference type="Proteomes" id="UP000663193">
    <property type="component" value="Chromosome 3"/>
</dbReference>
<dbReference type="EMBL" id="CP069025">
    <property type="protein sequence ID" value="QRC93642.1"/>
    <property type="molecule type" value="Genomic_DNA"/>
</dbReference>
<sequence>MAVPNRGPDTELSPRLHLASAIRADAALVNTLTTFINEGYRYLTPESATRWDGVYGGERLSQSHSIHDALGHDGMFAVIYDVHDSATPIACAAAKRWESDLDDYSAADEDGWEILMVATRVGWMRRGLAGRCVDALVAKLISQTREDEAREDGHAKVKIWIHAVEDLNGAYWQKKGWAVIRAYEKPAGHWGSILGYRLLVMLREFGLR</sequence>
<evidence type="ECO:0000313" key="2">
    <source>
        <dbReference type="Proteomes" id="UP000663193"/>
    </source>
</evidence>
<organism evidence="1 2">
    <name type="scientific">Phaeosphaeria nodorum (strain SN15 / ATCC MYA-4574 / FGSC 10173)</name>
    <name type="common">Glume blotch fungus</name>
    <name type="synonym">Parastagonospora nodorum</name>
    <dbReference type="NCBI Taxonomy" id="321614"/>
    <lineage>
        <taxon>Eukaryota</taxon>
        <taxon>Fungi</taxon>
        <taxon>Dikarya</taxon>
        <taxon>Ascomycota</taxon>
        <taxon>Pezizomycotina</taxon>
        <taxon>Dothideomycetes</taxon>
        <taxon>Pleosporomycetidae</taxon>
        <taxon>Pleosporales</taxon>
        <taxon>Pleosporineae</taxon>
        <taxon>Phaeosphaeriaceae</taxon>
        <taxon>Parastagonospora</taxon>
    </lineage>
</organism>
<keyword evidence="2" id="KW-1185">Reference proteome</keyword>
<name>A0A7U2HZC5_PHANO</name>
<evidence type="ECO:0000313" key="1">
    <source>
        <dbReference type="EMBL" id="QRC93642.1"/>
    </source>
</evidence>
<protein>
    <recommendedName>
        <fullName evidence="3">N-acetyltransferase domain-containing protein</fullName>
    </recommendedName>
</protein>
<gene>
    <name evidence="1" type="ORF">JI435_038440</name>
</gene>
<dbReference type="Gene3D" id="3.40.630.30">
    <property type="match status" value="1"/>
</dbReference>
<proteinExistence type="predicted"/>
<reference evidence="2" key="1">
    <citation type="journal article" date="2021" name="BMC Genomics">
        <title>Chromosome-level genome assembly and manually-curated proteome of model necrotroph Parastagonospora nodorum Sn15 reveals a genome-wide trove of candidate effector homologs, and redundancy of virulence-related functions within an accessory chromosome.</title>
        <authorList>
            <person name="Bertazzoni S."/>
            <person name="Jones D.A.B."/>
            <person name="Phan H.T."/>
            <person name="Tan K.-C."/>
            <person name="Hane J.K."/>
        </authorList>
    </citation>
    <scope>NUCLEOTIDE SEQUENCE [LARGE SCALE GENOMIC DNA]</scope>
    <source>
        <strain evidence="2">SN15 / ATCC MYA-4574 / FGSC 10173)</strain>
    </source>
</reference>
<dbReference type="SUPFAM" id="SSF55729">
    <property type="entry name" value="Acyl-CoA N-acyltransferases (Nat)"/>
    <property type="match status" value="1"/>
</dbReference>
<accession>A0A7U2HZC5</accession>
<dbReference type="InterPro" id="IPR016181">
    <property type="entry name" value="Acyl_CoA_acyltransferase"/>
</dbReference>
<dbReference type="VEuPathDB" id="FungiDB:JI435_038440"/>
<dbReference type="OrthoDB" id="3794209at2759"/>
<evidence type="ECO:0008006" key="3">
    <source>
        <dbReference type="Google" id="ProtNLM"/>
    </source>
</evidence>